<dbReference type="EMBL" id="BK032871">
    <property type="protein sequence ID" value="DAF65014.1"/>
    <property type="molecule type" value="Genomic_DNA"/>
</dbReference>
<organism evidence="1">
    <name type="scientific">Siphoviridae sp. ctbIK24</name>
    <dbReference type="NCBI Taxonomy" id="2827899"/>
    <lineage>
        <taxon>Viruses</taxon>
        <taxon>Duplodnaviria</taxon>
        <taxon>Heunggongvirae</taxon>
        <taxon>Uroviricota</taxon>
        <taxon>Caudoviricetes</taxon>
    </lineage>
</organism>
<evidence type="ECO:0000313" key="1">
    <source>
        <dbReference type="EMBL" id="DAF65014.1"/>
    </source>
</evidence>
<sequence length="45" mass="5362">MHFCHTPPRFIQGNKKPQLLPVRVYLNQNPLISSVFQHTATFWRL</sequence>
<accession>A0A8S5TPE5</accession>
<reference evidence="1" key="1">
    <citation type="journal article" date="2021" name="Proc. Natl. Acad. Sci. U.S.A.">
        <title>A Catalog of Tens of Thousands of Viruses from Human Metagenomes Reveals Hidden Associations with Chronic Diseases.</title>
        <authorList>
            <person name="Tisza M.J."/>
            <person name="Buck C.B."/>
        </authorList>
    </citation>
    <scope>NUCLEOTIDE SEQUENCE</scope>
    <source>
        <strain evidence="1">CtbIK24</strain>
    </source>
</reference>
<protein>
    <submittedName>
        <fullName evidence="1">Uncharacterized protein</fullName>
    </submittedName>
</protein>
<proteinExistence type="predicted"/>
<name>A0A8S5TPE5_9CAUD</name>